<dbReference type="GeneID" id="19300453"/>
<dbReference type="HOGENOM" id="CLU_039073_0_0_1"/>
<dbReference type="InterPro" id="IPR037830">
    <property type="entry name" value="ZZZ3"/>
</dbReference>
<dbReference type="InterPro" id="IPR001005">
    <property type="entry name" value="SANT/Myb"/>
</dbReference>
<dbReference type="Gene3D" id="1.10.10.60">
    <property type="entry name" value="Homeodomain-like"/>
    <property type="match status" value="1"/>
</dbReference>
<dbReference type="PROSITE" id="PS51294">
    <property type="entry name" value="HTH_MYB"/>
    <property type="match status" value="1"/>
</dbReference>
<dbReference type="SMART" id="SM00717">
    <property type="entry name" value="SANT"/>
    <property type="match status" value="1"/>
</dbReference>
<dbReference type="PROSITE" id="PS50090">
    <property type="entry name" value="MYB_LIKE"/>
    <property type="match status" value="1"/>
</dbReference>
<accession>S7R8Z5</accession>
<dbReference type="OMA" id="VFIRHDV"/>
<dbReference type="EMBL" id="KB469313">
    <property type="protein sequence ID" value="EPQ50780.1"/>
    <property type="molecule type" value="Genomic_DNA"/>
</dbReference>
<organism evidence="4 5">
    <name type="scientific">Gloeophyllum trabeum (strain ATCC 11539 / FP-39264 / Madison 617)</name>
    <name type="common">Brown rot fungus</name>
    <dbReference type="NCBI Taxonomy" id="670483"/>
    <lineage>
        <taxon>Eukaryota</taxon>
        <taxon>Fungi</taxon>
        <taxon>Dikarya</taxon>
        <taxon>Basidiomycota</taxon>
        <taxon>Agaricomycotina</taxon>
        <taxon>Agaricomycetes</taxon>
        <taxon>Gloeophyllales</taxon>
        <taxon>Gloeophyllaceae</taxon>
        <taxon>Gloeophyllum</taxon>
    </lineage>
</organism>
<name>S7R8Z5_GLOTA</name>
<feature type="region of interest" description="Disordered" evidence="1">
    <location>
        <begin position="129"/>
        <end position="151"/>
    </location>
</feature>
<dbReference type="AlphaFoldDB" id="S7R8Z5"/>
<dbReference type="KEGG" id="gtr:GLOTRDRAFT_118184"/>
<sequence length="376" mass="42293">MDDKRSQTLQALSSFIERQRAVLARTQADIESLISLKRHVVSQPELDLGSLTEKFGGQLLSDQSAEASLLPDNVDWSLFRSCDPTPFRDLASSVRAIQTQRSSPSKTQQGPLSDLQKLVKETRRMIVDPVLSQLPPLSDDEDSPDEEVDQEELIKEREREKIRELKKRKISCGLTVPLRAHAVNGVFIRRDLEDESADVDISLAGDSEDSPAPFRMKEDPSADFAGLPTPVSMSESVDDKPRASRTSRLPKRRRIEEKAVEPSKVNGQRGSKPSKNARKQEDSPKPEPVATDASGRTSGKPKPETYKQAWSVSEQHLLERLLEEIPHGERNRWQKISQAMNGRRTPRQVASRVQKYFEKLKRFGIDPAGKGSTERE</sequence>
<evidence type="ECO:0000313" key="5">
    <source>
        <dbReference type="Proteomes" id="UP000030669"/>
    </source>
</evidence>
<feature type="compositionally biased region" description="Basic residues" evidence="1">
    <location>
        <begin position="243"/>
        <end position="253"/>
    </location>
</feature>
<gene>
    <name evidence="4" type="ORF">GLOTRDRAFT_118184</name>
</gene>
<evidence type="ECO:0000256" key="1">
    <source>
        <dbReference type="SAM" id="MobiDB-lite"/>
    </source>
</evidence>
<feature type="domain" description="HTH myb-type" evidence="3">
    <location>
        <begin position="302"/>
        <end position="361"/>
    </location>
</feature>
<dbReference type="eggNOG" id="ENOG502QS4F">
    <property type="taxonomic scope" value="Eukaryota"/>
</dbReference>
<evidence type="ECO:0000259" key="3">
    <source>
        <dbReference type="PROSITE" id="PS51294"/>
    </source>
</evidence>
<keyword evidence="5" id="KW-1185">Reference proteome</keyword>
<evidence type="ECO:0000313" key="4">
    <source>
        <dbReference type="EMBL" id="EPQ50780.1"/>
    </source>
</evidence>
<dbReference type="InterPro" id="IPR017930">
    <property type="entry name" value="Myb_dom"/>
</dbReference>
<reference evidence="4 5" key="1">
    <citation type="journal article" date="2012" name="Science">
        <title>The Paleozoic origin of enzymatic lignin decomposition reconstructed from 31 fungal genomes.</title>
        <authorList>
            <person name="Floudas D."/>
            <person name="Binder M."/>
            <person name="Riley R."/>
            <person name="Barry K."/>
            <person name="Blanchette R.A."/>
            <person name="Henrissat B."/>
            <person name="Martinez A.T."/>
            <person name="Otillar R."/>
            <person name="Spatafora J.W."/>
            <person name="Yadav J.S."/>
            <person name="Aerts A."/>
            <person name="Benoit I."/>
            <person name="Boyd A."/>
            <person name="Carlson A."/>
            <person name="Copeland A."/>
            <person name="Coutinho P.M."/>
            <person name="de Vries R.P."/>
            <person name="Ferreira P."/>
            <person name="Findley K."/>
            <person name="Foster B."/>
            <person name="Gaskell J."/>
            <person name="Glotzer D."/>
            <person name="Gorecki P."/>
            <person name="Heitman J."/>
            <person name="Hesse C."/>
            <person name="Hori C."/>
            <person name="Igarashi K."/>
            <person name="Jurgens J.A."/>
            <person name="Kallen N."/>
            <person name="Kersten P."/>
            <person name="Kohler A."/>
            <person name="Kuees U."/>
            <person name="Kumar T.K.A."/>
            <person name="Kuo A."/>
            <person name="LaButti K."/>
            <person name="Larrondo L.F."/>
            <person name="Lindquist E."/>
            <person name="Ling A."/>
            <person name="Lombard V."/>
            <person name="Lucas S."/>
            <person name="Lundell T."/>
            <person name="Martin R."/>
            <person name="McLaughlin D.J."/>
            <person name="Morgenstern I."/>
            <person name="Morin E."/>
            <person name="Murat C."/>
            <person name="Nagy L.G."/>
            <person name="Nolan M."/>
            <person name="Ohm R.A."/>
            <person name="Patyshakuliyeva A."/>
            <person name="Rokas A."/>
            <person name="Ruiz-Duenas F.J."/>
            <person name="Sabat G."/>
            <person name="Salamov A."/>
            <person name="Samejima M."/>
            <person name="Schmutz J."/>
            <person name="Slot J.C."/>
            <person name="St John F."/>
            <person name="Stenlid J."/>
            <person name="Sun H."/>
            <person name="Sun S."/>
            <person name="Syed K."/>
            <person name="Tsang A."/>
            <person name="Wiebenga A."/>
            <person name="Young D."/>
            <person name="Pisabarro A."/>
            <person name="Eastwood D.C."/>
            <person name="Martin F."/>
            <person name="Cullen D."/>
            <person name="Grigoriev I.V."/>
            <person name="Hibbett D.S."/>
        </authorList>
    </citation>
    <scope>NUCLEOTIDE SEQUENCE [LARGE SCALE GENOMIC DNA]</scope>
    <source>
        <strain evidence="4 5">ATCC 11539</strain>
    </source>
</reference>
<feature type="compositionally biased region" description="Acidic residues" evidence="1">
    <location>
        <begin position="138"/>
        <end position="151"/>
    </location>
</feature>
<dbReference type="InterPro" id="IPR009057">
    <property type="entry name" value="Homeodomain-like_sf"/>
</dbReference>
<dbReference type="SUPFAM" id="SSF46689">
    <property type="entry name" value="Homeodomain-like"/>
    <property type="match status" value="1"/>
</dbReference>
<dbReference type="RefSeq" id="XP_007870680.1">
    <property type="nucleotide sequence ID" value="XM_007872489.1"/>
</dbReference>
<dbReference type="PANTHER" id="PTHR22705:SF0">
    <property type="entry name" value="ZZ-TYPE ZINC FINGER-CONTAINING PROTEIN 3"/>
    <property type="match status" value="1"/>
</dbReference>
<dbReference type="Pfam" id="PF23082">
    <property type="entry name" value="Myb_DNA-binding_2"/>
    <property type="match status" value="1"/>
</dbReference>
<feature type="compositionally biased region" description="Polar residues" evidence="1">
    <location>
        <begin position="265"/>
        <end position="274"/>
    </location>
</feature>
<feature type="domain" description="Myb-like" evidence="2">
    <location>
        <begin position="302"/>
        <end position="357"/>
    </location>
</feature>
<dbReference type="OrthoDB" id="424753at2759"/>
<dbReference type="CDD" id="cd00167">
    <property type="entry name" value="SANT"/>
    <property type="match status" value="1"/>
</dbReference>
<proteinExistence type="predicted"/>
<dbReference type="PANTHER" id="PTHR22705">
    <property type="entry name" value="ZINC FINGER, ZZ DOMAIN CONTAINING 3"/>
    <property type="match status" value="1"/>
</dbReference>
<feature type="region of interest" description="Disordered" evidence="1">
    <location>
        <begin position="202"/>
        <end position="309"/>
    </location>
</feature>
<protein>
    <submittedName>
        <fullName evidence="4">Uncharacterized protein</fullName>
    </submittedName>
</protein>
<dbReference type="Proteomes" id="UP000030669">
    <property type="component" value="Unassembled WGS sequence"/>
</dbReference>
<evidence type="ECO:0000259" key="2">
    <source>
        <dbReference type="PROSITE" id="PS50090"/>
    </source>
</evidence>
<dbReference type="STRING" id="670483.S7R8Z5"/>